<dbReference type="InterPro" id="IPR011453">
    <property type="entry name" value="DUF1559"/>
</dbReference>
<dbReference type="AlphaFoldDB" id="A0A6P2DK73"/>
<dbReference type="KEGG" id="gms:SOIL9_74260"/>
<keyword evidence="1" id="KW-0472">Membrane</keyword>
<dbReference type="NCBIfam" id="TIGR02532">
    <property type="entry name" value="IV_pilin_GFxxxE"/>
    <property type="match status" value="1"/>
</dbReference>
<dbReference type="EMBL" id="LR593886">
    <property type="protein sequence ID" value="VTS02709.1"/>
    <property type="molecule type" value="Genomic_DNA"/>
</dbReference>
<reference evidence="3 4" key="1">
    <citation type="submission" date="2019-05" db="EMBL/GenBank/DDBJ databases">
        <authorList>
            <consortium name="Science for Life Laboratories"/>
        </authorList>
    </citation>
    <scope>NUCLEOTIDE SEQUENCE [LARGE SCALE GENOMIC DNA]</scope>
    <source>
        <strain evidence="3">Soil9</strain>
    </source>
</reference>
<accession>A0A6P2DK73</accession>
<gene>
    <name evidence="3" type="ORF">SOIL9_74260</name>
</gene>
<dbReference type="Gene3D" id="3.30.700.10">
    <property type="entry name" value="Glycoprotein, Type 4 Pilin"/>
    <property type="match status" value="1"/>
</dbReference>
<organism evidence="3 4">
    <name type="scientific">Gemmata massiliana</name>
    <dbReference type="NCBI Taxonomy" id="1210884"/>
    <lineage>
        <taxon>Bacteria</taxon>
        <taxon>Pseudomonadati</taxon>
        <taxon>Planctomycetota</taxon>
        <taxon>Planctomycetia</taxon>
        <taxon>Gemmatales</taxon>
        <taxon>Gemmataceae</taxon>
        <taxon>Gemmata</taxon>
    </lineage>
</organism>
<dbReference type="Pfam" id="PF07963">
    <property type="entry name" value="N_methyl"/>
    <property type="match status" value="1"/>
</dbReference>
<evidence type="ECO:0000259" key="2">
    <source>
        <dbReference type="Pfam" id="PF07596"/>
    </source>
</evidence>
<sequence length="333" mass="35782">MRRTSAPPRRAFTLIELLVVIAIIAILIGLLLPAVQKVREAAARMKCQNNLKQLGVALHNFHDQQGALPHFRKFSPAPATAGGCPAGRNPFMLLLPYIEQPNYETNTEIRTKSIAMYLCPSDIPPAGAAATYLSYGINSGSINYGWAWNCAGTDPAAYYCVYYPKDRQYFDGIFDFSASCSYRGGGQVISLSSIADGTSNTLAFGEKWGIVRDETTGAPTSHIYPPTWTDTYATLATLAGNKMNTHVTNSVGVFWGSYFHAFRSGHTGGCNFTLADGSVRFITDRINADAAPGYQYPAGTAAPSRGPVNVNASGAMFRALATRDGGEVASGDY</sequence>
<keyword evidence="1" id="KW-1133">Transmembrane helix</keyword>
<evidence type="ECO:0000313" key="4">
    <source>
        <dbReference type="Proteomes" id="UP000464178"/>
    </source>
</evidence>
<evidence type="ECO:0000256" key="1">
    <source>
        <dbReference type="SAM" id="Phobius"/>
    </source>
</evidence>
<dbReference type="Proteomes" id="UP000464178">
    <property type="component" value="Chromosome"/>
</dbReference>
<feature type="transmembrane region" description="Helical" evidence="1">
    <location>
        <begin position="12"/>
        <end position="35"/>
    </location>
</feature>
<keyword evidence="1" id="KW-0812">Transmembrane</keyword>
<feature type="domain" description="DUF1559" evidence="2">
    <location>
        <begin position="36"/>
        <end position="288"/>
    </location>
</feature>
<dbReference type="RefSeq" id="WP_162673683.1">
    <property type="nucleotide sequence ID" value="NZ_LR593886.1"/>
</dbReference>
<proteinExistence type="predicted"/>
<dbReference type="InterPro" id="IPR045584">
    <property type="entry name" value="Pilin-like"/>
</dbReference>
<dbReference type="Pfam" id="PF07596">
    <property type="entry name" value="SBP_bac_10"/>
    <property type="match status" value="1"/>
</dbReference>
<keyword evidence="4" id="KW-1185">Reference proteome</keyword>
<dbReference type="SUPFAM" id="SSF54523">
    <property type="entry name" value="Pili subunits"/>
    <property type="match status" value="1"/>
</dbReference>
<dbReference type="InterPro" id="IPR027558">
    <property type="entry name" value="Pre_pil_HX9DG_C"/>
</dbReference>
<dbReference type="PANTHER" id="PTHR30093:SF2">
    <property type="entry name" value="TYPE II SECRETION SYSTEM PROTEIN H"/>
    <property type="match status" value="1"/>
</dbReference>
<evidence type="ECO:0000313" key="3">
    <source>
        <dbReference type="EMBL" id="VTS02709.1"/>
    </source>
</evidence>
<name>A0A6P2DK73_9BACT</name>
<dbReference type="InterPro" id="IPR012902">
    <property type="entry name" value="N_methyl_site"/>
</dbReference>
<dbReference type="PANTHER" id="PTHR30093">
    <property type="entry name" value="GENERAL SECRETION PATHWAY PROTEIN G"/>
    <property type="match status" value="1"/>
</dbReference>
<dbReference type="NCBIfam" id="TIGR04294">
    <property type="entry name" value="pre_pil_HX9DG"/>
    <property type="match status" value="1"/>
</dbReference>
<protein>
    <recommendedName>
        <fullName evidence="2">DUF1559 domain-containing protein</fullName>
    </recommendedName>
</protein>